<evidence type="ECO:0000256" key="2">
    <source>
        <dbReference type="ARBA" id="ARBA00022908"/>
    </source>
</evidence>
<keyword evidence="3" id="KW-0238">DNA-binding</keyword>
<evidence type="ECO:0000256" key="3">
    <source>
        <dbReference type="ARBA" id="ARBA00023125"/>
    </source>
</evidence>
<comment type="similarity">
    <text evidence="1">Belongs to the 'phage' integrase family.</text>
</comment>
<dbReference type="GO" id="GO:0015074">
    <property type="term" value="P:DNA integration"/>
    <property type="evidence" value="ECO:0007669"/>
    <property type="project" value="UniProtKB-KW"/>
</dbReference>
<dbReference type="SUPFAM" id="SSF56349">
    <property type="entry name" value="DNA breaking-rejoining enzymes"/>
    <property type="match status" value="1"/>
</dbReference>
<comment type="caution">
    <text evidence="6">The sequence shown here is derived from an EMBL/GenBank/DDBJ whole genome shotgun (WGS) entry which is preliminary data.</text>
</comment>
<dbReference type="PANTHER" id="PTHR30349:SF41">
    <property type="entry name" value="INTEGRASE_RECOMBINASE PROTEIN MJ0367-RELATED"/>
    <property type="match status" value="1"/>
</dbReference>
<gene>
    <name evidence="6" type="ORF">GOZ95_22040</name>
</gene>
<name>A0AAE4WJJ3_AGRVI</name>
<feature type="domain" description="Tyr recombinase" evidence="5">
    <location>
        <begin position="100"/>
        <end position="303"/>
    </location>
</feature>
<dbReference type="GO" id="GO:0003677">
    <property type="term" value="F:DNA binding"/>
    <property type="evidence" value="ECO:0007669"/>
    <property type="project" value="UniProtKB-KW"/>
</dbReference>
<evidence type="ECO:0000256" key="1">
    <source>
        <dbReference type="ARBA" id="ARBA00008857"/>
    </source>
</evidence>
<dbReference type="RefSeq" id="WP_156550893.1">
    <property type="nucleotide sequence ID" value="NZ_JABAEJ010000014.1"/>
</dbReference>
<dbReference type="Proteomes" id="UP000436692">
    <property type="component" value="Unassembled WGS sequence"/>
</dbReference>
<dbReference type="InterPro" id="IPR050090">
    <property type="entry name" value="Tyrosine_recombinase_XerCD"/>
</dbReference>
<evidence type="ECO:0000259" key="5">
    <source>
        <dbReference type="PROSITE" id="PS51898"/>
    </source>
</evidence>
<dbReference type="InterPro" id="IPR013762">
    <property type="entry name" value="Integrase-like_cat_sf"/>
</dbReference>
<dbReference type="Gene3D" id="1.10.443.10">
    <property type="entry name" value="Intergrase catalytic core"/>
    <property type="match status" value="1"/>
</dbReference>
<reference evidence="6 7" key="1">
    <citation type="submission" date="2019-12" db="EMBL/GenBank/DDBJ databases">
        <title>Whole-genome sequencing of Allorhizobium vitis.</title>
        <authorList>
            <person name="Gan H.M."/>
            <person name="Szegedi E."/>
            <person name="Burr T."/>
            <person name="Savka M.A."/>
        </authorList>
    </citation>
    <scope>NUCLEOTIDE SEQUENCE [LARGE SCALE GENOMIC DNA]</scope>
    <source>
        <strain evidence="6 7">CG989</strain>
    </source>
</reference>
<protein>
    <submittedName>
        <fullName evidence="6">Tyrosine-type recombinase/integrase</fullName>
    </submittedName>
</protein>
<dbReference type="EMBL" id="WPHM01000014">
    <property type="protein sequence ID" value="MUZ60122.1"/>
    <property type="molecule type" value="Genomic_DNA"/>
</dbReference>
<dbReference type="PROSITE" id="PS51898">
    <property type="entry name" value="TYR_RECOMBINASE"/>
    <property type="match status" value="1"/>
</dbReference>
<dbReference type="Pfam" id="PF00589">
    <property type="entry name" value="Phage_integrase"/>
    <property type="match status" value="1"/>
</dbReference>
<dbReference type="AlphaFoldDB" id="A0AAE4WJJ3"/>
<dbReference type="InterPro" id="IPR002104">
    <property type="entry name" value="Integrase_catalytic"/>
</dbReference>
<dbReference type="PANTHER" id="PTHR30349">
    <property type="entry name" value="PHAGE INTEGRASE-RELATED"/>
    <property type="match status" value="1"/>
</dbReference>
<dbReference type="GO" id="GO:0006310">
    <property type="term" value="P:DNA recombination"/>
    <property type="evidence" value="ECO:0007669"/>
    <property type="project" value="UniProtKB-KW"/>
</dbReference>
<sequence>MTDLSFELDRYLTIRRSLGHKLKAPEGILRRFVRFAATQDADRITPQLFLQWHGTFGVASRETWAQRYTAVRLFACWMHGLDPTHEVLPARLMPYRQRRSRPYIYSEEQIRSILREAGALHSRNGLRAASYSVLFGLIAVTGLRVTEAVSLNVNEVDLDAGIITVLRGKFGGERLVPIEETTRQRLGEYAAVRDRLFGQQSKRFFLNDQGGPLTSTGARYNFANICQKIGLREPQRRHGYGRGPRIHDLRHTFAVRTLIGWYRSGMDPDREMIKLTTYLGHTAPACTYWYIEAVPELLELASKRADACASEDDPS</sequence>
<keyword evidence="4" id="KW-0233">DNA recombination</keyword>
<evidence type="ECO:0000256" key="4">
    <source>
        <dbReference type="ARBA" id="ARBA00023172"/>
    </source>
</evidence>
<dbReference type="InterPro" id="IPR011010">
    <property type="entry name" value="DNA_brk_join_enz"/>
</dbReference>
<proteinExistence type="inferred from homology"/>
<keyword evidence="2" id="KW-0229">DNA integration</keyword>
<evidence type="ECO:0000313" key="6">
    <source>
        <dbReference type="EMBL" id="MUZ60122.1"/>
    </source>
</evidence>
<accession>A0AAE4WJJ3</accession>
<organism evidence="6 7">
    <name type="scientific">Agrobacterium vitis</name>
    <name type="common">Rhizobium vitis</name>
    <dbReference type="NCBI Taxonomy" id="373"/>
    <lineage>
        <taxon>Bacteria</taxon>
        <taxon>Pseudomonadati</taxon>
        <taxon>Pseudomonadota</taxon>
        <taxon>Alphaproteobacteria</taxon>
        <taxon>Hyphomicrobiales</taxon>
        <taxon>Rhizobiaceae</taxon>
        <taxon>Rhizobium/Agrobacterium group</taxon>
        <taxon>Agrobacterium</taxon>
    </lineage>
</organism>
<evidence type="ECO:0000313" key="7">
    <source>
        <dbReference type="Proteomes" id="UP000436692"/>
    </source>
</evidence>